<organism evidence="2 3">
    <name type="scientific">Streptomyces capitiformicae</name>
    <dbReference type="NCBI Taxonomy" id="2014920"/>
    <lineage>
        <taxon>Bacteria</taxon>
        <taxon>Bacillati</taxon>
        <taxon>Actinomycetota</taxon>
        <taxon>Actinomycetes</taxon>
        <taxon>Kitasatosporales</taxon>
        <taxon>Streptomycetaceae</taxon>
        <taxon>Streptomyces</taxon>
    </lineage>
</organism>
<dbReference type="RefSeq" id="WP_189784918.1">
    <property type="nucleotide sequence ID" value="NZ_BNAT01000019.1"/>
</dbReference>
<feature type="compositionally biased region" description="Basic and acidic residues" evidence="1">
    <location>
        <begin position="189"/>
        <end position="205"/>
    </location>
</feature>
<feature type="region of interest" description="Disordered" evidence="1">
    <location>
        <begin position="180"/>
        <end position="208"/>
    </location>
</feature>
<dbReference type="EMBL" id="BNAT01000019">
    <property type="protein sequence ID" value="GHE34842.1"/>
    <property type="molecule type" value="Genomic_DNA"/>
</dbReference>
<reference evidence="2" key="1">
    <citation type="journal article" date="2014" name="Int. J. Syst. Evol. Microbiol.">
        <title>Complete genome sequence of Corynebacterium casei LMG S-19264T (=DSM 44701T), isolated from a smear-ripened cheese.</title>
        <authorList>
            <consortium name="US DOE Joint Genome Institute (JGI-PGF)"/>
            <person name="Walter F."/>
            <person name="Albersmeier A."/>
            <person name="Kalinowski J."/>
            <person name="Ruckert C."/>
        </authorList>
    </citation>
    <scope>NUCLEOTIDE SEQUENCE</scope>
    <source>
        <strain evidence="2">CGMCC 4.7403</strain>
    </source>
</reference>
<keyword evidence="3" id="KW-1185">Reference proteome</keyword>
<sequence>MPQPDTPLDTADLSTLADRQQARFTTGHGPVSVRRYVRSSDFVRAAVHSRNGQDRAALLTLRPEAYPLAPAWLAAIAQAAPETADHRHPSAAMSSVRLLARMTPDHRNGIPRQLDGSVGWSMPGASARVWPDGRIELRSTTGAELAGQLEGSEWDSWKVAAVADAGLRLLCAPEARHLTRTGQPSGWHRPFDRSDSAGLGRERKGGQMYDGSTVASCSCGWRVTVESQLGARALAEQHRREATSGESA</sequence>
<name>A0A918Z369_9ACTN</name>
<evidence type="ECO:0000313" key="3">
    <source>
        <dbReference type="Proteomes" id="UP000603227"/>
    </source>
</evidence>
<accession>A0A918Z369</accession>
<protein>
    <submittedName>
        <fullName evidence="2">Uncharacterized protein</fullName>
    </submittedName>
</protein>
<reference evidence="2" key="2">
    <citation type="submission" date="2020-09" db="EMBL/GenBank/DDBJ databases">
        <authorList>
            <person name="Sun Q."/>
            <person name="Zhou Y."/>
        </authorList>
    </citation>
    <scope>NUCLEOTIDE SEQUENCE</scope>
    <source>
        <strain evidence="2">CGMCC 4.7403</strain>
    </source>
</reference>
<gene>
    <name evidence="2" type="ORF">GCM10017771_52660</name>
</gene>
<proteinExistence type="predicted"/>
<dbReference type="Proteomes" id="UP000603227">
    <property type="component" value="Unassembled WGS sequence"/>
</dbReference>
<comment type="caution">
    <text evidence="2">The sequence shown here is derived from an EMBL/GenBank/DDBJ whole genome shotgun (WGS) entry which is preliminary data.</text>
</comment>
<evidence type="ECO:0000256" key="1">
    <source>
        <dbReference type="SAM" id="MobiDB-lite"/>
    </source>
</evidence>
<dbReference type="AlphaFoldDB" id="A0A918Z369"/>
<evidence type="ECO:0000313" key="2">
    <source>
        <dbReference type="EMBL" id="GHE34842.1"/>
    </source>
</evidence>